<keyword evidence="1" id="KW-1133">Transmembrane helix</keyword>
<dbReference type="Proteomes" id="UP000320888">
    <property type="component" value="Unassembled WGS sequence"/>
</dbReference>
<dbReference type="Pfam" id="PF12679">
    <property type="entry name" value="ABC2_membrane_2"/>
    <property type="match status" value="1"/>
</dbReference>
<dbReference type="GO" id="GO:0005886">
    <property type="term" value="C:plasma membrane"/>
    <property type="evidence" value="ECO:0007669"/>
    <property type="project" value="UniProtKB-SubCell"/>
</dbReference>
<sequence>ERNTPHRSDTTTGRAPAPSGGLLHGLPWLVWRRHRAALASGLAVTVLVSAYFTYQHFAVVDFVQRYGTEFNERTGVKFGEQFRIAFRGGTTLLQFLPALIGLFLGAPLIAGEQEHGTVRLVTTQSVSRGRWIAATLALPLTVVVVCTTALSMSYRWMWLPAHTLAFNGDWLLSGPFDVTGPMLPATSLFFAVCGIALGVVLKRILTSMVAGVVFMGAFSIAWSRVPERLGQLRHAFAPLDQEPSIAADAIYMDNWVATADGKFYGFGTCLDSSEAATDACRAKMGITQSVTDYFSFDQMAGMQWRGSIILLVASVLILGFVVRRARRRPL</sequence>
<keyword evidence="3" id="KW-1185">Reference proteome</keyword>
<dbReference type="EMBL" id="VKLS01000395">
    <property type="protein sequence ID" value="TSB33511.1"/>
    <property type="molecule type" value="Genomic_DNA"/>
</dbReference>
<feature type="non-terminal residue" evidence="2">
    <location>
        <position position="1"/>
    </location>
</feature>
<evidence type="ECO:0000313" key="3">
    <source>
        <dbReference type="Proteomes" id="UP000320888"/>
    </source>
</evidence>
<comment type="caution">
    <text evidence="2">The sequence shown here is derived from an EMBL/GenBank/DDBJ whole genome shotgun (WGS) entry which is preliminary data.</text>
</comment>
<protein>
    <submittedName>
        <fullName evidence="2">ABC transporter permease</fullName>
    </submittedName>
</protein>
<keyword evidence="1" id="KW-0472">Membrane</keyword>
<dbReference type="RefSeq" id="WP_143945310.1">
    <property type="nucleotide sequence ID" value="NZ_VKLS01000395.1"/>
</dbReference>
<organism evidence="2 3">
    <name type="scientific">Streptomyces benahoarensis</name>
    <dbReference type="NCBI Taxonomy" id="2595054"/>
    <lineage>
        <taxon>Bacteria</taxon>
        <taxon>Bacillati</taxon>
        <taxon>Actinomycetota</taxon>
        <taxon>Actinomycetes</taxon>
        <taxon>Kitasatosporales</taxon>
        <taxon>Streptomycetaceae</taxon>
        <taxon>Streptomyces</taxon>
    </lineage>
</organism>
<gene>
    <name evidence="2" type="ORF">FNZ23_23530</name>
</gene>
<keyword evidence="1" id="KW-0812">Transmembrane</keyword>
<feature type="transmembrane region" description="Helical" evidence="1">
    <location>
        <begin position="92"/>
        <end position="110"/>
    </location>
</feature>
<feature type="transmembrane region" description="Helical" evidence="1">
    <location>
        <begin position="178"/>
        <end position="197"/>
    </location>
</feature>
<evidence type="ECO:0000313" key="2">
    <source>
        <dbReference type="EMBL" id="TSB33511.1"/>
    </source>
</evidence>
<name>A0A553YWD0_9ACTN</name>
<feature type="transmembrane region" description="Helical" evidence="1">
    <location>
        <begin position="36"/>
        <end position="54"/>
    </location>
</feature>
<dbReference type="AlphaFoldDB" id="A0A553YWD0"/>
<feature type="transmembrane region" description="Helical" evidence="1">
    <location>
        <begin position="302"/>
        <end position="322"/>
    </location>
</feature>
<accession>A0A553YWD0</accession>
<proteinExistence type="predicted"/>
<reference evidence="2 3" key="1">
    <citation type="submission" date="2019-07" db="EMBL/GenBank/DDBJ databases">
        <title>Draft genome for Streptomyces benahoarensis MZ03-48.</title>
        <authorList>
            <person name="Gonzalez-Pimentel J.L."/>
        </authorList>
    </citation>
    <scope>NUCLEOTIDE SEQUENCE [LARGE SCALE GENOMIC DNA]</scope>
    <source>
        <strain evidence="2 3">MZ03-48</strain>
    </source>
</reference>
<evidence type="ECO:0000256" key="1">
    <source>
        <dbReference type="SAM" id="Phobius"/>
    </source>
</evidence>
<feature type="transmembrane region" description="Helical" evidence="1">
    <location>
        <begin position="131"/>
        <end position="158"/>
    </location>
</feature>
<feature type="transmembrane region" description="Helical" evidence="1">
    <location>
        <begin position="204"/>
        <end position="222"/>
    </location>
</feature>
<dbReference type="GO" id="GO:0140359">
    <property type="term" value="F:ABC-type transporter activity"/>
    <property type="evidence" value="ECO:0007669"/>
    <property type="project" value="InterPro"/>
</dbReference>